<dbReference type="GO" id="GO:0030992">
    <property type="term" value="C:intraciliary transport particle B"/>
    <property type="evidence" value="ECO:0007669"/>
    <property type="project" value="InterPro"/>
</dbReference>
<dbReference type="GO" id="GO:0060271">
    <property type="term" value="P:cilium assembly"/>
    <property type="evidence" value="ECO:0007669"/>
    <property type="project" value="InterPro"/>
</dbReference>
<evidence type="ECO:0000313" key="2">
    <source>
        <dbReference type="EMBL" id="AWP06658.1"/>
    </source>
</evidence>
<dbReference type="Proteomes" id="UP000246464">
    <property type="component" value="Chromosome 9"/>
</dbReference>
<organism evidence="2 3">
    <name type="scientific">Scophthalmus maximus</name>
    <name type="common">Turbot</name>
    <name type="synonym">Psetta maxima</name>
    <dbReference type="NCBI Taxonomy" id="52904"/>
    <lineage>
        <taxon>Eukaryota</taxon>
        <taxon>Metazoa</taxon>
        <taxon>Chordata</taxon>
        <taxon>Craniata</taxon>
        <taxon>Vertebrata</taxon>
        <taxon>Euteleostomi</taxon>
        <taxon>Actinopterygii</taxon>
        <taxon>Neopterygii</taxon>
        <taxon>Teleostei</taxon>
        <taxon>Neoteleostei</taxon>
        <taxon>Acanthomorphata</taxon>
        <taxon>Carangaria</taxon>
        <taxon>Pleuronectiformes</taxon>
        <taxon>Pleuronectoidei</taxon>
        <taxon>Scophthalmidae</taxon>
        <taxon>Scophthalmus</taxon>
    </lineage>
</organism>
<evidence type="ECO:0000256" key="1">
    <source>
        <dbReference type="SAM" id="Coils"/>
    </source>
</evidence>
<dbReference type="GO" id="GO:0015631">
    <property type="term" value="F:tubulin binding"/>
    <property type="evidence" value="ECO:0007669"/>
    <property type="project" value="InterPro"/>
</dbReference>
<keyword evidence="1" id="KW-0175">Coiled coil</keyword>
<name>A0A2U9BR23_SCOMX</name>
<sequence length="167" mass="19186">MALTYRSTRWSQCPTTKGCWTWPDKLQVENQREESLTHQKQEQSDQGLMKRLEEEIKFNSFMVPEKLPEELQGGRHTVQYLQEVASEPAMGQAGLQELEDKSKAEELQEVREELAAAEKELRQKSRKTQVSYGEEVILGGSDTWLEKVDTLLDNQLGKVENSMGPQM</sequence>
<protein>
    <submittedName>
        <fullName evidence="2">Ift81 cdv1</fullName>
    </submittedName>
</protein>
<proteinExistence type="predicted"/>
<dbReference type="EMBL" id="CP026251">
    <property type="protein sequence ID" value="AWP06658.1"/>
    <property type="molecule type" value="Genomic_DNA"/>
</dbReference>
<dbReference type="InterPro" id="IPR029600">
    <property type="entry name" value="IFT81"/>
</dbReference>
<reference evidence="2 3" key="1">
    <citation type="submission" date="2017-12" db="EMBL/GenBank/DDBJ databases">
        <title>Integrating genomic resources of turbot (Scophthalmus maximus) in depth evaluation of genetic and physical mapping variation across individuals.</title>
        <authorList>
            <person name="Martinez P."/>
        </authorList>
    </citation>
    <scope>NUCLEOTIDE SEQUENCE [LARGE SCALE GENOMIC DNA]</scope>
</reference>
<dbReference type="PANTHER" id="PTHR15614">
    <property type="entry name" value="INTRAFLAGELLAR TRANSPORT PROTEIN 81 HOMOLOG"/>
    <property type="match status" value="1"/>
</dbReference>
<accession>A0A2U9BR23</accession>
<feature type="coiled-coil region" evidence="1">
    <location>
        <begin position="100"/>
        <end position="127"/>
    </location>
</feature>
<evidence type="ECO:0000313" key="3">
    <source>
        <dbReference type="Proteomes" id="UP000246464"/>
    </source>
</evidence>
<gene>
    <name evidence="2" type="ORF">SMAX5B_009547</name>
</gene>
<dbReference type="GO" id="GO:0042073">
    <property type="term" value="P:intraciliary transport"/>
    <property type="evidence" value="ECO:0007669"/>
    <property type="project" value="InterPro"/>
</dbReference>
<keyword evidence="3" id="KW-1185">Reference proteome</keyword>
<dbReference type="GO" id="GO:0036064">
    <property type="term" value="C:ciliary basal body"/>
    <property type="evidence" value="ECO:0007669"/>
    <property type="project" value="TreeGrafter"/>
</dbReference>
<dbReference type="PANTHER" id="PTHR15614:SF2">
    <property type="entry name" value="INTRAFLAGELLAR TRANSPORT PROTEIN 81 HOMOLOG"/>
    <property type="match status" value="1"/>
</dbReference>
<dbReference type="AlphaFoldDB" id="A0A2U9BR23"/>